<gene>
    <name evidence="9" type="ORF">ATJ93_4020</name>
</gene>
<dbReference type="Pfam" id="PF19300">
    <property type="entry name" value="BPD_transp_1_N"/>
    <property type="match status" value="1"/>
</dbReference>
<dbReference type="SUPFAM" id="SSF161098">
    <property type="entry name" value="MetI-like"/>
    <property type="match status" value="1"/>
</dbReference>
<dbReference type="Gene3D" id="1.10.3720.10">
    <property type="entry name" value="MetI-like"/>
    <property type="match status" value="1"/>
</dbReference>
<comment type="subcellular location">
    <subcellularLocation>
        <location evidence="1 7">Cell membrane</location>
        <topology evidence="1 7">Multi-pass membrane protein</topology>
    </subcellularLocation>
</comment>
<evidence type="ECO:0000256" key="5">
    <source>
        <dbReference type="ARBA" id="ARBA00022989"/>
    </source>
</evidence>
<dbReference type="PROSITE" id="PS50928">
    <property type="entry name" value="ABC_TM1"/>
    <property type="match status" value="1"/>
</dbReference>
<organism evidence="9 10">
    <name type="scientific">Halopiger aswanensis</name>
    <dbReference type="NCBI Taxonomy" id="148449"/>
    <lineage>
        <taxon>Archaea</taxon>
        <taxon>Methanobacteriati</taxon>
        <taxon>Methanobacteriota</taxon>
        <taxon>Stenosarchaea group</taxon>
        <taxon>Halobacteria</taxon>
        <taxon>Halobacteriales</taxon>
        <taxon>Natrialbaceae</taxon>
        <taxon>Halopiger</taxon>
    </lineage>
</organism>
<dbReference type="PANTHER" id="PTHR43376">
    <property type="entry name" value="OLIGOPEPTIDE TRANSPORT SYSTEM PERMEASE PROTEIN"/>
    <property type="match status" value="1"/>
</dbReference>
<comment type="similarity">
    <text evidence="7">Belongs to the binding-protein-dependent transport system permease family.</text>
</comment>
<feature type="domain" description="ABC transmembrane type-1" evidence="8">
    <location>
        <begin position="104"/>
        <end position="323"/>
    </location>
</feature>
<dbReference type="Proteomes" id="UP000283805">
    <property type="component" value="Unassembled WGS sequence"/>
</dbReference>
<proteinExistence type="inferred from homology"/>
<evidence type="ECO:0000256" key="3">
    <source>
        <dbReference type="ARBA" id="ARBA00022475"/>
    </source>
</evidence>
<dbReference type="RefSeq" id="WP_120246340.1">
    <property type="nucleotide sequence ID" value="NZ_RAPO01000004.1"/>
</dbReference>
<dbReference type="EMBL" id="RAPO01000004">
    <property type="protein sequence ID" value="RKD89193.1"/>
    <property type="molecule type" value="Genomic_DNA"/>
</dbReference>
<feature type="transmembrane region" description="Helical" evidence="7">
    <location>
        <begin position="262"/>
        <end position="284"/>
    </location>
</feature>
<evidence type="ECO:0000256" key="4">
    <source>
        <dbReference type="ARBA" id="ARBA00022692"/>
    </source>
</evidence>
<feature type="transmembrane region" description="Helical" evidence="7">
    <location>
        <begin position="304"/>
        <end position="323"/>
    </location>
</feature>
<dbReference type="InterPro" id="IPR035906">
    <property type="entry name" value="MetI-like_sf"/>
</dbReference>
<reference evidence="9 10" key="1">
    <citation type="submission" date="2018-09" db="EMBL/GenBank/DDBJ databases">
        <title>Genomic Encyclopedia of Archaeal and Bacterial Type Strains, Phase II (KMG-II): from individual species to whole genera.</title>
        <authorList>
            <person name="Goeker M."/>
        </authorList>
    </citation>
    <scope>NUCLEOTIDE SEQUENCE [LARGE SCALE GENOMIC DNA]</scope>
    <source>
        <strain evidence="9 10">DSM 13151</strain>
    </source>
</reference>
<keyword evidence="10" id="KW-1185">Reference proteome</keyword>
<evidence type="ECO:0000256" key="1">
    <source>
        <dbReference type="ARBA" id="ARBA00004651"/>
    </source>
</evidence>
<keyword evidence="2 7" id="KW-0813">Transport</keyword>
<comment type="caution">
    <text evidence="9">The sequence shown here is derived from an EMBL/GenBank/DDBJ whole genome shotgun (WGS) entry which is preliminary data.</text>
</comment>
<protein>
    <submittedName>
        <fullName evidence="9">Peptide/nickel transport system permease protein</fullName>
    </submittedName>
</protein>
<evidence type="ECO:0000313" key="9">
    <source>
        <dbReference type="EMBL" id="RKD89193.1"/>
    </source>
</evidence>
<sequence>MQRYYVERTLQAIVTVVSVMSLAFFLLRLMPGNPADAYRAELIQNNPQMTQAEIDHRVERKLNVIPDAPLHEQYVNYVTGLLQGDLGESINEGVPVAEIIAEALPWTIFTMATALLLSFAIGVSLGAMMAYKEGSYFDNGFSVGSILFNSIPNYIVGIVLIWFLGYRFELFPTGGRYSTDMEPTVALLEPLQTLAFLGDAVWHAALLIASYTVVAAGGWALRMRGNSIQILGEDYLRVARLRGLSERRIATRYVGRNAVLPLYTALLIAIGFALGGSVILEQVFTYPGVGYYMIEGLEARDYPLMMGVFLVMTVAVVLGVYIADLTYGIIDPRAQTRGGEH</sequence>
<dbReference type="InterPro" id="IPR045621">
    <property type="entry name" value="BPD_transp_1_N"/>
</dbReference>
<feature type="transmembrane region" description="Helical" evidence="7">
    <location>
        <begin position="108"/>
        <end position="131"/>
    </location>
</feature>
<keyword evidence="6 7" id="KW-0472">Membrane</keyword>
<name>A0A3R7D7W8_9EURY</name>
<keyword evidence="3" id="KW-1003">Cell membrane</keyword>
<dbReference type="AlphaFoldDB" id="A0A3R7D7W8"/>
<evidence type="ECO:0000259" key="8">
    <source>
        <dbReference type="PROSITE" id="PS50928"/>
    </source>
</evidence>
<feature type="transmembrane region" description="Helical" evidence="7">
    <location>
        <begin position="200"/>
        <end position="221"/>
    </location>
</feature>
<evidence type="ECO:0000256" key="7">
    <source>
        <dbReference type="RuleBase" id="RU363032"/>
    </source>
</evidence>
<feature type="transmembrane region" description="Helical" evidence="7">
    <location>
        <begin position="143"/>
        <end position="164"/>
    </location>
</feature>
<evidence type="ECO:0000313" key="10">
    <source>
        <dbReference type="Proteomes" id="UP000283805"/>
    </source>
</evidence>
<dbReference type="InterPro" id="IPR000515">
    <property type="entry name" value="MetI-like"/>
</dbReference>
<evidence type="ECO:0000256" key="2">
    <source>
        <dbReference type="ARBA" id="ARBA00022448"/>
    </source>
</evidence>
<dbReference type="GO" id="GO:0055085">
    <property type="term" value="P:transmembrane transport"/>
    <property type="evidence" value="ECO:0007669"/>
    <property type="project" value="InterPro"/>
</dbReference>
<keyword evidence="4 7" id="KW-0812">Transmembrane</keyword>
<accession>A0A3R7D7W8</accession>
<dbReference type="GO" id="GO:0005886">
    <property type="term" value="C:plasma membrane"/>
    <property type="evidence" value="ECO:0007669"/>
    <property type="project" value="UniProtKB-SubCell"/>
</dbReference>
<dbReference type="Pfam" id="PF00528">
    <property type="entry name" value="BPD_transp_1"/>
    <property type="match status" value="1"/>
</dbReference>
<dbReference type="OrthoDB" id="44105at2157"/>
<evidence type="ECO:0000256" key="6">
    <source>
        <dbReference type="ARBA" id="ARBA00023136"/>
    </source>
</evidence>
<dbReference type="CDD" id="cd06261">
    <property type="entry name" value="TM_PBP2"/>
    <property type="match status" value="1"/>
</dbReference>
<feature type="transmembrane region" description="Helical" evidence="7">
    <location>
        <begin position="12"/>
        <end position="30"/>
    </location>
</feature>
<dbReference type="PANTHER" id="PTHR43376:SF1">
    <property type="entry name" value="OLIGOPEPTIDE TRANSPORT SYSTEM PERMEASE PROTEIN"/>
    <property type="match status" value="1"/>
</dbReference>
<keyword evidence="5 7" id="KW-1133">Transmembrane helix</keyword>